<evidence type="ECO:0000256" key="8">
    <source>
        <dbReference type="ARBA" id="ARBA00022729"/>
    </source>
</evidence>
<keyword evidence="5" id="KW-0929">Antimicrobial</keyword>
<evidence type="ECO:0000256" key="10">
    <source>
        <dbReference type="ARBA" id="ARBA00023136"/>
    </source>
</evidence>
<dbReference type="Pfam" id="PF00666">
    <property type="entry name" value="Cathelicidins"/>
    <property type="match status" value="1"/>
</dbReference>
<dbReference type="InterPro" id="IPR001894">
    <property type="entry name" value="Cathelicidin-like"/>
</dbReference>
<evidence type="ECO:0000256" key="1">
    <source>
        <dbReference type="ARBA" id="ARBA00004175"/>
    </source>
</evidence>
<dbReference type="PANTHER" id="PTHR10206">
    <property type="entry name" value="CATHELICIDIN"/>
    <property type="match status" value="1"/>
</dbReference>
<evidence type="ECO:0000313" key="16">
    <source>
        <dbReference type="EMBL" id="KAK9395844.1"/>
    </source>
</evidence>
<proteinExistence type="inferred from homology"/>
<keyword evidence="17" id="KW-1185">Reference proteome</keyword>
<evidence type="ECO:0000256" key="2">
    <source>
        <dbReference type="ARBA" id="ARBA00004613"/>
    </source>
</evidence>
<feature type="region of interest" description="Disordered" evidence="15">
    <location>
        <begin position="308"/>
        <end position="337"/>
    </location>
</feature>
<dbReference type="SUPFAM" id="SSF54403">
    <property type="entry name" value="Cystatin/monellin"/>
    <property type="match status" value="1"/>
</dbReference>
<keyword evidence="10" id="KW-0472">Membrane</keyword>
<dbReference type="EMBL" id="JAOTOJ010000009">
    <property type="protein sequence ID" value="KAK9395844.1"/>
    <property type="molecule type" value="Genomic_DNA"/>
</dbReference>
<accession>A0AAW1B1T4</accession>
<name>A0AAW1B1T4_CROAD</name>
<feature type="compositionally biased region" description="Basic and acidic residues" evidence="15">
    <location>
        <begin position="326"/>
        <end position="337"/>
    </location>
</feature>
<keyword evidence="6" id="KW-1052">Target cell membrane</keyword>
<keyword evidence="7" id="KW-0165">Cleavage on pair of basic residues</keyword>
<dbReference type="Gene3D" id="3.10.450.10">
    <property type="match status" value="1"/>
</dbReference>
<sequence length="374" mass="41812">MLPVAYGLPASHWWSWAAFNGSDGKRREGRVRAIQMGALRNRPPLRKRLCGAAGIRSTFRCLDFFNSPPPHNPPPYHPFSKLPQCRDGGGIAQVASARFGNRPEAHWDFQTGVSLCPFLNSKRRRRKECVLFQEGPPNNSTLGENPGFPPARKARSRLSGACIKGGPAGPRESHPKEPAAARMEGSFWKTLLVLAVCGTPASLAHRPLSYGEALELAVSIYNGKAGEASLYRLLEAVPQPEWDPNSEGSQQLNFTLKETVCQVEEERSLEECGFQEDGVVLECTGYYFFGETPPVVVLSCVPVDGVQEEEEEEEQKAEAENDEEVEKEKEDKEKDQPKRVKRFKKFFKKVKKSVKKRLKKIFKKPMVIGVSIPF</sequence>
<dbReference type="FunFam" id="3.10.450.10:FF:000034">
    <property type="entry name" value="Cathelicidin-related peptide Oh-Cath"/>
    <property type="match status" value="1"/>
</dbReference>
<keyword evidence="11" id="KW-1015">Disulfide bond</keyword>
<evidence type="ECO:0000256" key="15">
    <source>
        <dbReference type="SAM" id="MobiDB-lite"/>
    </source>
</evidence>
<reference evidence="16 17" key="1">
    <citation type="journal article" date="2024" name="Proc. Natl. Acad. Sci. U.S.A.">
        <title>The genetic regulatory architecture and epigenomic basis for age-related changes in rattlesnake venom.</title>
        <authorList>
            <person name="Hogan M.P."/>
            <person name="Holding M.L."/>
            <person name="Nystrom G.S."/>
            <person name="Colston T.J."/>
            <person name="Bartlett D.A."/>
            <person name="Mason A.J."/>
            <person name="Ellsworth S.A."/>
            <person name="Rautsaw R.M."/>
            <person name="Lawrence K.C."/>
            <person name="Strickland J.L."/>
            <person name="He B."/>
            <person name="Fraser P."/>
            <person name="Margres M.J."/>
            <person name="Gilbert D.M."/>
            <person name="Gibbs H.L."/>
            <person name="Parkinson C.L."/>
            <person name="Rokyta D.R."/>
        </authorList>
    </citation>
    <scope>NUCLEOTIDE SEQUENCE [LARGE SCALE GENOMIC DNA]</scope>
    <source>
        <strain evidence="16">DRR0105</strain>
    </source>
</reference>
<comment type="subcellular location">
    <subcellularLocation>
        <location evidence="2">Secreted</location>
    </subcellularLocation>
    <subcellularLocation>
        <location evidence="1">Target cell membrane</location>
    </subcellularLocation>
</comment>
<feature type="compositionally biased region" description="Acidic residues" evidence="15">
    <location>
        <begin position="308"/>
        <end position="325"/>
    </location>
</feature>
<organism evidence="16 17">
    <name type="scientific">Crotalus adamanteus</name>
    <name type="common">Eastern diamondback rattlesnake</name>
    <dbReference type="NCBI Taxonomy" id="8729"/>
    <lineage>
        <taxon>Eukaryota</taxon>
        <taxon>Metazoa</taxon>
        <taxon>Chordata</taxon>
        <taxon>Craniata</taxon>
        <taxon>Vertebrata</taxon>
        <taxon>Euteleostomi</taxon>
        <taxon>Lepidosauria</taxon>
        <taxon>Squamata</taxon>
        <taxon>Bifurcata</taxon>
        <taxon>Unidentata</taxon>
        <taxon>Episquamata</taxon>
        <taxon>Toxicofera</taxon>
        <taxon>Serpentes</taxon>
        <taxon>Colubroidea</taxon>
        <taxon>Viperidae</taxon>
        <taxon>Crotalinae</taxon>
        <taxon>Crotalus</taxon>
    </lineage>
</organism>
<keyword evidence="12" id="KW-1053">Target membrane</keyword>
<dbReference type="GO" id="GO:0042742">
    <property type="term" value="P:defense response to bacterium"/>
    <property type="evidence" value="ECO:0007669"/>
    <property type="project" value="UniProtKB-KW"/>
</dbReference>
<protein>
    <recommendedName>
        <fullName evidence="14">Cathelicidin-related antimicrobial peptide</fullName>
    </recommendedName>
    <alternativeName>
        <fullName evidence="13">Vipericidin</fullName>
    </alternativeName>
</protein>
<dbReference type="PANTHER" id="PTHR10206:SF4">
    <property type="entry name" value="NEUTROPHILIC GRANULE PROTEIN"/>
    <property type="match status" value="1"/>
</dbReference>
<evidence type="ECO:0000256" key="4">
    <source>
        <dbReference type="ARBA" id="ARBA00022525"/>
    </source>
</evidence>
<keyword evidence="9" id="KW-0044">Antibiotic</keyword>
<evidence type="ECO:0000256" key="7">
    <source>
        <dbReference type="ARBA" id="ARBA00022685"/>
    </source>
</evidence>
<evidence type="ECO:0000256" key="13">
    <source>
        <dbReference type="ARBA" id="ARBA00030320"/>
    </source>
</evidence>
<gene>
    <name evidence="16" type="ORF">NXF25_019205</name>
</gene>
<evidence type="ECO:0000313" key="17">
    <source>
        <dbReference type="Proteomes" id="UP001474421"/>
    </source>
</evidence>
<comment type="caution">
    <text evidence="16">The sequence shown here is derived from an EMBL/GenBank/DDBJ whole genome shotgun (WGS) entry which is preliminary data.</text>
</comment>
<dbReference type="AlphaFoldDB" id="A0AAW1B1T4"/>
<dbReference type="Proteomes" id="UP001474421">
    <property type="component" value="Unassembled WGS sequence"/>
</dbReference>
<keyword evidence="4" id="KW-0964">Secreted</keyword>
<dbReference type="GO" id="GO:0044218">
    <property type="term" value="C:other organism cell membrane"/>
    <property type="evidence" value="ECO:0007669"/>
    <property type="project" value="UniProtKB-KW"/>
</dbReference>
<evidence type="ECO:0000256" key="5">
    <source>
        <dbReference type="ARBA" id="ARBA00022529"/>
    </source>
</evidence>
<comment type="similarity">
    <text evidence="3">Belongs to the cathelicidin family.</text>
</comment>
<evidence type="ECO:0000256" key="14">
    <source>
        <dbReference type="ARBA" id="ARBA00030330"/>
    </source>
</evidence>
<evidence type="ECO:0000256" key="9">
    <source>
        <dbReference type="ARBA" id="ARBA00023022"/>
    </source>
</evidence>
<evidence type="ECO:0000256" key="6">
    <source>
        <dbReference type="ARBA" id="ARBA00022537"/>
    </source>
</evidence>
<evidence type="ECO:0000256" key="3">
    <source>
        <dbReference type="ARBA" id="ARBA00005320"/>
    </source>
</evidence>
<evidence type="ECO:0000256" key="12">
    <source>
        <dbReference type="ARBA" id="ARBA00023298"/>
    </source>
</evidence>
<keyword evidence="8" id="KW-0732">Signal</keyword>
<dbReference type="GO" id="GO:0005615">
    <property type="term" value="C:extracellular space"/>
    <property type="evidence" value="ECO:0007669"/>
    <property type="project" value="TreeGrafter"/>
</dbReference>
<dbReference type="InterPro" id="IPR046350">
    <property type="entry name" value="Cystatin_sf"/>
</dbReference>
<evidence type="ECO:0000256" key="11">
    <source>
        <dbReference type="ARBA" id="ARBA00023157"/>
    </source>
</evidence>